<keyword evidence="3" id="KW-1185">Reference proteome</keyword>
<evidence type="ECO:0000313" key="2">
    <source>
        <dbReference type="EMBL" id="KAF2996206.1"/>
    </source>
</evidence>
<dbReference type="Proteomes" id="UP000801428">
    <property type="component" value="Unassembled WGS sequence"/>
</dbReference>
<dbReference type="OrthoDB" id="392571at2759"/>
<reference evidence="2" key="1">
    <citation type="submission" date="2019-04" db="EMBL/GenBank/DDBJ databases">
        <title>Sequencing of skin fungus with MAO and IRED activity.</title>
        <authorList>
            <person name="Marsaioli A.J."/>
            <person name="Bonatto J.M.C."/>
            <person name="Reis Junior O."/>
        </authorList>
    </citation>
    <scope>NUCLEOTIDE SEQUENCE</scope>
    <source>
        <strain evidence="2">30M1</strain>
    </source>
</reference>
<protein>
    <submittedName>
        <fullName evidence="2">Uncharacterized protein</fullName>
    </submittedName>
</protein>
<organism evidence="2 3">
    <name type="scientific">Curvularia kusanoi</name>
    <name type="common">Cochliobolus kusanoi</name>
    <dbReference type="NCBI Taxonomy" id="90978"/>
    <lineage>
        <taxon>Eukaryota</taxon>
        <taxon>Fungi</taxon>
        <taxon>Dikarya</taxon>
        <taxon>Ascomycota</taxon>
        <taxon>Pezizomycotina</taxon>
        <taxon>Dothideomycetes</taxon>
        <taxon>Pleosporomycetidae</taxon>
        <taxon>Pleosporales</taxon>
        <taxon>Pleosporineae</taxon>
        <taxon>Pleosporaceae</taxon>
        <taxon>Curvularia</taxon>
    </lineage>
</organism>
<sequence>MPYTLDSSRERWPAAQAHTLQSISLRPGSAASKKRHEPIAQAAINTISMSPVERPSDLAHKFQIRSGRLFEQEYFKRADKMLELAQFPEPDGHVMSPTNIWTEIELEFVTPGSPGRIDVVDSKF</sequence>
<dbReference type="AlphaFoldDB" id="A0A9P4T6N0"/>
<comment type="caution">
    <text evidence="2">The sequence shown here is derived from an EMBL/GenBank/DDBJ whole genome shotgun (WGS) entry which is preliminary data.</text>
</comment>
<feature type="region of interest" description="Disordered" evidence="1">
    <location>
        <begin position="1"/>
        <end position="20"/>
    </location>
</feature>
<evidence type="ECO:0000313" key="3">
    <source>
        <dbReference type="Proteomes" id="UP000801428"/>
    </source>
</evidence>
<accession>A0A9P4T6N0</accession>
<proteinExistence type="predicted"/>
<dbReference type="EMBL" id="SWKU01000028">
    <property type="protein sequence ID" value="KAF2996206.1"/>
    <property type="molecule type" value="Genomic_DNA"/>
</dbReference>
<evidence type="ECO:0000256" key="1">
    <source>
        <dbReference type="SAM" id="MobiDB-lite"/>
    </source>
</evidence>
<name>A0A9P4T6N0_CURKU</name>
<gene>
    <name evidence="2" type="ORF">E8E13_001886</name>
</gene>